<dbReference type="SUPFAM" id="SSF53850">
    <property type="entry name" value="Periplasmic binding protein-like II"/>
    <property type="match status" value="1"/>
</dbReference>
<name>A0ABT1LI99_9HYPH</name>
<comment type="subcellular location">
    <subcellularLocation>
        <location evidence="1">Periplasm</location>
    </subcellularLocation>
</comment>
<reference evidence="5 6" key="1">
    <citation type="submission" date="2022-07" db="EMBL/GenBank/DDBJ databases">
        <authorList>
            <person name="Li W.-J."/>
            <person name="Deng Q.-Q."/>
        </authorList>
    </citation>
    <scope>NUCLEOTIDE SEQUENCE [LARGE SCALE GENOMIC DNA]</scope>
    <source>
        <strain evidence="5 6">SYSU M60028</strain>
    </source>
</reference>
<sequence>MTTMDRRSVLQLGTAAAAIGLAGLRPASAQETDVLRIGIAAGRPRHSDPNLTTQGSDNWATEQAYEQLVRPEDGTFAVKPEEYIPTLATSWTMSEDARSWKFKLREGVQFHKGYGEMTSEDVVYSYTRAMKAGTNTTILANIKEVVADGPYGVVMTLKDPDPLFLGTSVFNNNTSIVSKKAAEKMGEAFATDAVGTGPYELAKFDPNAGMFMKRFDKYWGTKAEIANVECLYIADTTARTLALLSGKIDMMEAVRAPGWVDSMLQRDRTLKMDMTAPGSFNTLHINLTRPPFDKLKVRQAIMHAIDRPAVAQALAPMGGVMAGLQPANFPAGFKTEDLPKELQYPYDPEKAKKLLAEAGFPNGISFVALCSKREDYASTMLIVQEQLRLANINMDLKIGDHTAYHADNRSDKNTLAMHSSSYPPIPTQLYFQQLASASEVKSDGNGGGNYSHYGVAMPGIDDLLDKALKATSFQDYEKTCREIELQVLRDLPLIGLSTLSFTVARRGNVDLGYPVKSGYARWRFHRATKTA</sequence>
<dbReference type="PANTHER" id="PTHR30290:SF38">
    <property type="entry name" value="D,D-DIPEPTIDE-BINDING PERIPLASMIC PROTEIN DDPA-RELATED"/>
    <property type="match status" value="1"/>
</dbReference>
<dbReference type="PROSITE" id="PS51318">
    <property type="entry name" value="TAT"/>
    <property type="match status" value="1"/>
</dbReference>
<keyword evidence="6" id="KW-1185">Reference proteome</keyword>
<dbReference type="Gene3D" id="3.40.190.10">
    <property type="entry name" value="Periplasmic binding protein-like II"/>
    <property type="match status" value="1"/>
</dbReference>
<dbReference type="EMBL" id="JANCLU010000028">
    <property type="protein sequence ID" value="MCP8940841.1"/>
    <property type="molecule type" value="Genomic_DNA"/>
</dbReference>
<dbReference type="PANTHER" id="PTHR30290">
    <property type="entry name" value="PERIPLASMIC BINDING COMPONENT OF ABC TRANSPORTER"/>
    <property type="match status" value="1"/>
</dbReference>
<feature type="domain" description="Solute-binding protein family 5" evidence="4">
    <location>
        <begin position="82"/>
        <end position="437"/>
    </location>
</feature>
<dbReference type="RefSeq" id="WP_254746062.1">
    <property type="nucleotide sequence ID" value="NZ_JANCLU010000028.1"/>
</dbReference>
<comment type="caution">
    <text evidence="5">The sequence shown here is derived from an EMBL/GenBank/DDBJ whole genome shotgun (WGS) entry which is preliminary data.</text>
</comment>
<dbReference type="PIRSF" id="PIRSF002741">
    <property type="entry name" value="MppA"/>
    <property type="match status" value="1"/>
</dbReference>
<dbReference type="InterPro" id="IPR030678">
    <property type="entry name" value="Peptide/Ni-bd"/>
</dbReference>
<dbReference type="InterPro" id="IPR039424">
    <property type="entry name" value="SBP_5"/>
</dbReference>
<evidence type="ECO:0000313" key="5">
    <source>
        <dbReference type="EMBL" id="MCP8940841.1"/>
    </source>
</evidence>
<accession>A0ABT1LI99</accession>
<dbReference type="InterPro" id="IPR000914">
    <property type="entry name" value="SBP_5_dom"/>
</dbReference>
<comment type="similarity">
    <text evidence="2">Belongs to the bacterial solute-binding protein 5 family.</text>
</comment>
<organism evidence="5 6">
    <name type="scientific">Alsobacter ponti</name>
    <dbReference type="NCBI Taxonomy" id="2962936"/>
    <lineage>
        <taxon>Bacteria</taxon>
        <taxon>Pseudomonadati</taxon>
        <taxon>Pseudomonadota</taxon>
        <taxon>Alphaproteobacteria</taxon>
        <taxon>Hyphomicrobiales</taxon>
        <taxon>Alsobacteraceae</taxon>
        <taxon>Alsobacter</taxon>
    </lineage>
</organism>
<evidence type="ECO:0000259" key="4">
    <source>
        <dbReference type="Pfam" id="PF00496"/>
    </source>
</evidence>
<evidence type="ECO:0000256" key="2">
    <source>
        <dbReference type="ARBA" id="ARBA00005695"/>
    </source>
</evidence>
<dbReference type="Proteomes" id="UP001205890">
    <property type="component" value="Unassembled WGS sequence"/>
</dbReference>
<dbReference type="InterPro" id="IPR006311">
    <property type="entry name" value="TAT_signal"/>
</dbReference>
<evidence type="ECO:0000256" key="1">
    <source>
        <dbReference type="ARBA" id="ARBA00004418"/>
    </source>
</evidence>
<protein>
    <submittedName>
        <fullName evidence="5">ABC transporter substrate-binding protein</fullName>
    </submittedName>
</protein>
<dbReference type="Pfam" id="PF00496">
    <property type="entry name" value="SBP_bac_5"/>
    <property type="match status" value="1"/>
</dbReference>
<gene>
    <name evidence="5" type="ORF">NK718_20130</name>
</gene>
<keyword evidence="3" id="KW-0732">Signal</keyword>
<evidence type="ECO:0000256" key="3">
    <source>
        <dbReference type="ARBA" id="ARBA00022729"/>
    </source>
</evidence>
<dbReference type="Gene3D" id="3.10.105.10">
    <property type="entry name" value="Dipeptide-binding Protein, Domain 3"/>
    <property type="match status" value="1"/>
</dbReference>
<proteinExistence type="inferred from homology"/>
<evidence type="ECO:0000313" key="6">
    <source>
        <dbReference type="Proteomes" id="UP001205890"/>
    </source>
</evidence>